<keyword evidence="5" id="KW-0648">Protein biosynthesis</keyword>
<evidence type="ECO:0000256" key="5">
    <source>
        <dbReference type="ARBA" id="ARBA00022917"/>
    </source>
</evidence>
<comment type="similarity">
    <text evidence="1">Belongs to the class-I aminoacyl-tRNA synthetase family.</text>
</comment>
<dbReference type="InterPro" id="IPR009008">
    <property type="entry name" value="Val/Leu/Ile-tRNA-synth_edit"/>
</dbReference>
<organism evidence="7 8">
    <name type="scientific">Amanita muscaria (strain Koide BX008)</name>
    <dbReference type="NCBI Taxonomy" id="946122"/>
    <lineage>
        <taxon>Eukaryota</taxon>
        <taxon>Fungi</taxon>
        <taxon>Dikarya</taxon>
        <taxon>Basidiomycota</taxon>
        <taxon>Agaricomycotina</taxon>
        <taxon>Agaricomycetes</taxon>
        <taxon>Agaricomycetidae</taxon>
        <taxon>Agaricales</taxon>
        <taxon>Pluteineae</taxon>
        <taxon>Amanitaceae</taxon>
        <taxon>Amanita</taxon>
    </lineage>
</organism>
<name>A0A0C2X9A3_AMAMK</name>
<dbReference type="EMBL" id="KN818242">
    <property type="protein sequence ID" value="KIL65363.1"/>
    <property type="molecule type" value="Genomic_DNA"/>
</dbReference>
<evidence type="ECO:0000313" key="7">
    <source>
        <dbReference type="EMBL" id="KIL65363.1"/>
    </source>
</evidence>
<gene>
    <name evidence="7" type="ORF">M378DRAFT_23986</name>
</gene>
<dbReference type="SUPFAM" id="SSF50677">
    <property type="entry name" value="ValRS/IleRS/LeuRS editing domain"/>
    <property type="match status" value="1"/>
</dbReference>
<protein>
    <submittedName>
        <fullName evidence="7">Uncharacterized protein</fullName>
    </submittedName>
</protein>
<reference evidence="7 8" key="1">
    <citation type="submission" date="2014-04" db="EMBL/GenBank/DDBJ databases">
        <title>Evolutionary Origins and Diversification of the Mycorrhizal Mutualists.</title>
        <authorList>
            <consortium name="DOE Joint Genome Institute"/>
            <consortium name="Mycorrhizal Genomics Consortium"/>
            <person name="Kohler A."/>
            <person name="Kuo A."/>
            <person name="Nagy L.G."/>
            <person name="Floudas D."/>
            <person name="Copeland A."/>
            <person name="Barry K.W."/>
            <person name="Cichocki N."/>
            <person name="Veneault-Fourrey C."/>
            <person name="LaButti K."/>
            <person name="Lindquist E.A."/>
            <person name="Lipzen A."/>
            <person name="Lundell T."/>
            <person name="Morin E."/>
            <person name="Murat C."/>
            <person name="Riley R."/>
            <person name="Ohm R."/>
            <person name="Sun H."/>
            <person name="Tunlid A."/>
            <person name="Henrissat B."/>
            <person name="Grigoriev I.V."/>
            <person name="Hibbett D.S."/>
            <person name="Martin F."/>
        </authorList>
    </citation>
    <scope>NUCLEOTIDE SEQUENCE [LARGE SCALE GENOMIC DNA]</scope>
    <source>
        <strain evidence="7 8">Koide BX008</strain>
    </source>
</reference>
<accession>A0A0C2X9A3</accession>
<evidence type="ECO:0000256" key="3">
    <source>
        <dbReference type="ARBA" id="ARBA00022741"/>
    </source>
</evidence>
<evidence type="ECO:0000256" key="1">
    <source>
        <dbReference type="ARBA" id="ARBA00005594"/>
    </source>
</evidence>
<dbReference type="Gene3D" id="3.90.740.10">
    <property type="entry name" value="Valyl/Leucyl/Isoleucyl-tRNA synthetase, editing domain"/>
    <property type="match status" value="1"/>
</dbReference>
<dbReference type="STRING" id="946122.A0A0C2X9A3"/>
<keyword evidence="4" id="KW-0067">ATP-binding</keyword>
<dbReference type="PANTHER" id="PTHR45794:SF1">
    <property type="entry name" value="LEUCINE--TRNA LIGASE, CYTOPLASMIC"/>
    <property type="match status" value="1"/>
</dbReference>
<keyword evidence="3" id="KW-0547">Nucleotide-binding</keyword>
<dbReference type="GO" id="GO:0006429">
    <property type="term" value="P:leucyl-tRNA aminoacylation"/>
    <property type="evidence" value="ECO:0007669"/>
    <property type="project" value="InterPro"/>
</dbReference>
<dbReference type="OrthoDB" id="2989549at2759"/>
<dbReference type="GO" id="GO:0005524">
    <property type="term" value="F:ATP binding"/>
    <property type="evidence" value="ECO:0007669"/>
    <property type="project" value="UniProtKB-KW"/>
</dbReference>
<dbReference type="GO" id="GO:0004823">
    <property type="term" value="F:leucine-tRNA ligase activity"/>
    <property type="evidence" value="ECO:0007669"/>
    <property type="project" value="InterPro"/>
</dbReference>
<evidence type="ECO:0000256" key="4">
    <source>
        <dbReference type="ARBA" id="ARBA00022840"/>
    </source>
</evidence>
<evidence type="ECO:0000256" key="2">
    <source>
        <dbReference type="ARBA" id="ARBA00022598"/>
    </source>
</evidence>
<evidence type="ECO:0000313" key="8">
    <source>
        <dbReference type="Proteomes" id="UP000054549"/>
    </source>
</evidence>
<dbReference type="GO" id="GO:0002161">
    <property type="term" value="F:aminoacyl-tRNA deacylase activity"/>
    <property type="evidence" value="ECO:0007669"/>
    <property type="project" value="InterPro"/>
</dbReference>
<proteinExistence type="inferred from homology"/>
<sequence length="255" mass="28299">MYHSTAACTSKPPQLHIHYREDSQNTKFSACVNAKRKTRFSPGSAFASPSGRGDSDRLYSPIGGSNIVGTRIRAPFAIHPEVYVLPMENVLPTKGTGVVTSTDDYQTVMGLRRKAAFYGIKPEWAAIDSVPVLSTPAYGEMTAPAIVKELKFSHRRILNSWRRRKKSGLAFAYAEPGFVLSRSGDECVVPLMDQRYLDYGEDKKLSLVAEMEVYSPETRHAFEKSWLVRSMGVRSNLWTGFRATLGPTLLGGISE</sequence>
<dbReference type="AlphaFoldDB" id="A0A0C2X9A3"/>
<keyword evidence="6" id="KW-0030">Aminoacyl-tRNA synthetase</keyword>
<dbReference type="PANTHER" id="PTHR45794">
    <property type="entry name" value="LEUCYL-TRNA SYNTHETASE"/>
    <property type="match status" value="1"/>
</dbReference>
<keyword evidence="8" id="KW-1185">Reference proteome</keyword>
<dbReference type="HOGENOM" id="CLU_1089778_0_0_1"/>
<dbReference type="InterPro" id="IPR004493">
    <property type="entry name" value="Leu-tRNA-synth_Ia_arc/euk"/>
</dbReference>
<dbReference type="Proteomes" id="UP000054549">
    <property type="component" value="Unassembled WGS sequence"/>
</dbReference>
<dbReference type="InParanoid" id="A0A0C2X9A3"/>
<keyword evidence="2" id="KW-0436">Ligase</keyword>
<evidence type="ECO:0000256" key="6">
    <source>
        <dbReference type="ARBA" id="ARBA00023146"/>
    </source>
</evidence>